<organism evidence="1 2">
    <name type="scientific">Fibrella aestuarina BUZ 2</name>
    <dbReference type="NCBI Taxonomy" id="1166018"/>
    <lineage>
        <taxon>Bacteria</taxon>
        <taxon>Pseudomonadati</taxon>
        <taxon>Bacteroidota</taxon>
        <taxon>Cytophagia</taxon>
        <taxon>Cytophagales</taxon>
        <taxon>Spirosomataceae</taxon>
        <taxon>Fibrella</taxon>
    </lineage>
</organism>
<dbReference type="eggNOG" id="COG0810">
    <property type="taxonomic scope" value="Bacteria"/>
</dbReference>
<keyword evidence="2" id="KW-1185">Reference proteome</keyword>
<dbReference type="HOGENOM" id="CLU_065795_3_2_10"/>
<dbReference type="Gene3D" id="3.30.1150.10">
    <property type="match status" value="1"/>
</dbReference>
<evidence type="ECO:0008006" key="3">
    <source>
        <dbReference type="Google" id="ProtNLM"/>
    </source>
</evidence>
<name>I0KGH2_9BACT</name>
<reference evidence="1 2" key="1">
    <citation type="journal article" date="2012" name="J. Bacteriol.">
        <title>Genome Sequence of Fibrella aestuarina BUZ 2T, a Filamentous Marine Bacterium.</title>
        <authorList>
            <person name="Filippini M."/>
            <person name="Qi W."/>
            <person name="Blom J."/>
            <person name="Goesmann A."/>
            <person name="Smits T.H."/>
            <person name="Bagheri H.C."/>
        </authorList>
    </citation>
    <scope>NUCLEOTIDE SEQUENCE [LARGE SCALE GENOMIC DNA]</scope>
    <source>
        <strain evidence="2">BUZ 2T</strain>
    </source>
</reference>
<accession>I0KGH2</accession>
<sequence length="182" mass="20922">MASNKTPIYCLNWPMWWPRLIRYPPLTNKIRMRTWLVRLLQTSLFAITLQMALTTAGHAQPKPRRTYPGRFYTSVEKLAQFPGGREAMLRFLADNIEYPNVLDRIQYKPGPVTVRFIVAPDGALYDITVDSKPVTNPEAEKGMDTYRISIIRAIEKMPRWQPAQLDGGPVAMLYTLPLQVDN</sequence>
<protein>
    <recommendedName>
        <fullName evidence="3">TonB C-terminal domain-containing protein</fullName>
    </recommendedName>
</protein>
<dbReference type="Proteomes" id="UP000011058">
    <property type="component" value="Chromosome"/>
</dbReference>
<dbReference type="KEGG" id="fae:FAES_5226"/>
<proteinExistence type="predicted"/>
<dbReference type="SUPFAM" id="SSF74653">
    <property type="entry name" value="TolA/TonB C-terminal domain"/>
    <property type="match status" value="1"/>
</dbReference>
<dbReference type="EMBL" id="HE796683">
    <property type="protein sequence ID" value="CCH03225.1"/>
    <property type="molecule type" value="Genomic_DNA"/>
</dbReference>
<dbReference type="AlphaFoldDB" id="I0KGH2"/>
<evidence type="ECO:0000313" key="2">
    <source>
        <dbReference type="Proteomes" id="UP000011058"/>
    </source>
</evidence>
<dbReference type="STRING" id="1166018.FAES_5226"/>
<evidence type="ECO:0000313" key="1">
    <source>
        <dbReference type="EMBL" id="CCH03225.1"/>
    </source>
</evidence>
<dbReference type="PATRIC" id="fig|1166018.3.peg.2201"/>
<gene>
    <name evidence="1" type="ORF">FAES_5226</name>
</gene>